<accession>U6KD65</accession>
<name>U6KD65_9EIME</name>
<keyword evidence="2" id="KW-1133">Transmembrane helix</keyword>
<evidence type="ECO:0000256" key="1">
    <source>
        <dbReference type="SAM" id="MobiDB-lite"/>
    </source>
</evidence>
<gene>
    <name evidence="3" type="ORF">EMH_0018580</name>
</gene>
<feature type="compositionally biased region" description="Basic and acidic residues" evidence="1">
    <location>
        <begin position="662"/>
        <end position="675"/>
    </location>
</feature>
<feature type="compositionally biased region" description="Basic and acidic residues" evidence="1">
    <location>
        <begin position="266"/>
        <end position="281"/>
    </location>
</feature>
<feature type="transmembrane region" description="Helical" evidence="2">
    <location>
        <begin position="103"/>
        <end position="123"/>
    </location>
</feature>
<dbReference type="RefSeq" id="XP_037878244.1">
    <property type="nucleotide sequence ID" value="XM_038022390.1"/>
</dbReference>
<keyword evidence="2" id="KW-0472">Membrane</keyword>
<dbReference type="OrthoDB" id="10562786at2759"/>
<sequence>MDPLADPRTKHLYITPCSPYRRFAKVLPGRQELYDAVAGDDLDSLRNYRAYWNTPICTYRQPGYGEIFTTPQLCLLLQQERLLNYLLADPFTDVEARSSPSGWTLLMIACAADVHCALLTIIVLSLHILLARAASLIDFTYFAYYLAKLVTKSVAKRMGRSVYATSNICNAMFGVLCGATQASLGIVSLILQRAKSKRHINAISASGNTALDCTRPVYLFLLDRGALLAEEIHGASDSSDAEVRVENMDGRETGSWDRANRRLKELHGSKHAKDETHEQGKRAGQVGRLVESHQPNTSSLARAPQSLTSSLRSETQVELPRTYARASMSLPEVLGGKEAALTKRAPVSLSKRGVYWGSRPKARGSADSTQMNAKPLSPGRSQTDGAIQDTNNVRPSALELPYGTFNRQSGGQWQADSMEHSRGSPAAKGIEKAVAPTHVQPEDSKREDADIGNSSAVEQQPPANSSRSAGSARQAYSSTHSKGSPAAKSTGRLPSLPGGDQASEVSSTWLLPQKESITHTDSAMTDPPHEGSSDMKNTSPTSAAVKAYDRTATEPVLENTLAKRFRSFASADSVRRRPNSAIDVPFGKGEQPQQTDSPCSSGRSSAEAEGSLTPQGRTDITSRDSELLVEGGSQVSQPASTDRASEGSQIAGPRQSSMEDEDHARDAIDTVRKPQLDGSDESNNVITAEEATSDSDGELWQRESSPSLKSRDKWNSTSKQLSLSPSLKNIGSGDTESQTLNSGVAVVPRSQQELLSPTITAGTAEALYPASQRLSTSQDDSLSGGQKTMILHGDSDVLETLDPDVPVLISRPSTEKPASQSPPR</sequence>
<feature type="transmembrane region" description="Helical" evidence="2">
    <location>
        <begin position="168"/>
        <end position="191"/>
    </location>
</feature>
<organism evidence="3 4">
    <name type="scientific">Eimeria mitis</name>
    <dbReference type="NCBI Taxonomy" id="44415"/>
    <lineage>
        <taxon>Eukaryota</taxon>
        <taxon>Sar</taxon>
        <taxon>Alveolata</taxon>
        <taxon>Apicomplexa</taxon>
        <taxon>Conoidasida</taxon>
        <taxon>Coccidia</taxon>
        <taxon>Eucoccidiorida</taxon>
        <taxon>Eimeriorina</taxon>
        <taxon>Eimeriidae</taxon>
        <taxon>Eimeria</taxon>
    </lineage>
</organism>
<feature type="compositionally biased region" description="Basic and acidic residues" evidence="1">
    <location>
        <begin position="440"/>
        <end position="449"/>
    </location>
</feature>
<feature type="compositionally biased region" description="Polar residues" evidence="1">
    <location>
        <begin position="633"/>
        <end position="648"/>
    </location>
</feature>
<feature type="region of interest" description="Disordered" evidence="1">
    <location>
        <begin position="401"/>
        <end position="744"/>
    </location>
</feature>
<dbReference type="VEuPathDB" id="ToxoDB:EMH_0018580"/>
<feature type="compositionally biased region" description="Low complexity" evidence="1">
    <location>
        <begin position="600"/>
        <end position="611"/>
    </location>
</feature>
<keyword evidence="2" id="KW-0812">Transmembrane</keyword>
<feature type="transmembrane region" description="Helical" evidence="2">
    <location>
        <begin position="129"/>
        <end position="147"/>
    </location>
</feature>
<proteinExistence type="predicted"/>
<feature type="compositionally biased region" description="Polar residues" evidence="1">
    <location>
        <begin position="715"/>
        <end position="742"/>
    </location>
</feature>
<dbReference type="GeneID" id="60403836"/>
<evidence type="ECO:0000313" key="4">
    <source>
        <dbReference type="Proteomes" id="UP000030744"/>
    </source>
</evidence>
<dbReference type="AlphaFoldDB" id="U6KD65"/>
<evidence type="ECO:0000313" key="3">
    <source>
        <dbReference type="EMBL" id="CDJ35955.1"/>
    </source>
</evidence>
<protein>
    <submittedName>
        <fullName evidence="3">Proteophosphoglycan ppg4, related</fullName>
    </submittedName>
</protein>
<feature type="region of interest" description="Disordered" evidence="1">
    <location>
        <begin position="356"/>
        <end position="389"/>
    </location>
</feature>
<reference evidence="3" key="1">
    <citation type="submission" date="2013-10" db="EMBL/GenBank/DDBJ databases">
        <title>Genomic analysis of the causative agents of coccidiosis in chickens.</title>
        <authorList>
            <person name="Reid A.J."/>
            <person name="Blake D."/>
            <person name="Billington K."/>
            <person name="Browne H."/>
            <person name="Dunn M."/>
            <person name="Hung S."/>
            <person name="Kawahara F."/>
            <person name="Miranda-Saavedra D."/>
            <person name="Mourier T."/>
            <person name="Nagra H."/>
            <person name="Otto T.D."/>
            <person name="Rawlings N."/>
            <person name="Sanchez A."/>
            <person name="Sanders M."/>
            <person name="Subramaniam C."/>
            <person name="Tay Y."/>
            <person name="Dear P."/>
            <person name="Doerig C."/>
            <person name="Gruber A."/>
            <person name="Parkinson J."/>
            <person name="Shirley M."/>
            <person name="Wan K.L."/>
            <person name="Berriman M."/>
            <person name="Tomley F."/>
            <person name="Pain A."/>
        </authorList>
    </citation>
    <scope>NUCLEOTIDE SEQUENCE [LARGE SCALE GENOMIC DNA]</scope>
    <source>
        <strain evidence="3">Houghton</strain>
    </source>
</reference>
<feature type="region of interest" description="Disordered" evidence="1">
    <location>
        <begin position="266"/>
        <end position="314"/>
    </location>
</feature>
<dbReference type="EMBL" id="HG735445">
    <property type="protein sequence ID" value="CDJ35955.1"/>
    <property type="molecule type" value="Genomic_DNA"/>
</dbReference>
<feature type="compositionally biased region" description="Polar residues" evidence="1">
    <location>
        <begin position="452"/>
        <end position="482"/>
    </location>
</feature>
<keyword evidence="4" id="KW-1185">Reference proteome</keyword>
<dbReference type="Proteomes" id="UP000030744">
    <property type="component" value="Unassembled WGS sequence"/>
</dbReference>
<reference evidence="3" key="2">
    <citation type="submission" date="2013-10" db="EMBL/GenBank/DDBJ databases">
        <authorList>
            <person name="Aslett M."/>
        </authorList>
    </citation>
    <scope>NUCLEOTIDE SEQUENCE [LARGE SCALE GENOMIC DNA]</scope>
    <source>
        <strain evidence="3">Houghton</strain>
    </source>
</reference>
<feature type="compositionally biased region" description="Polar residues" evidence="1">
    <location>
        <begin position="405"/>
        <end position="415"/>
    </location>
</feature>
<evidence type="ECO:0000256" key="2">
    <source>
        <dbReference type="SAM" id="Phobius"/>
    </source>
</evidence>
<feature type="compositionally biased region" description="Polar residues" evidence="1">
    <location>
        <begin position="379"/>
        <end position="389"/>
    </location>
</feature>
<feature type="compositionally biased region" description="Polar residues" evidence="1">
    <location>
        <begin position="293"/>
        <end position="314"/>
    </location>
</feature>